<organism evidence="1 2">
    <name type="scientific">Patagioenas fasciata monilis</name>
    <dbReference type="NCBI Taxonomy" id="372326"/>
    <lineage>
        <taxon>Eukaryota</taxon>
        <taxon>Metazoa</taxon>
        <taxon>Chordata</taxon>
        <taxon>Craniata</taxon>
        <taxon>Vertebrata</taxon>
        <taxon>Euteleostomi</taxon>
        <taxon>Archelosauria</taxon>
        <taxon>Archosauria</taxon>
        <taxon>Dinosauria</taxon>
        <taxon>Saurischia</taxon>
        <taxon>Theropoda</taxon>
        <taxon>Coelurosauria</taxon>
        <taxon>Aves</taxon>
        <taxon>Neognathae</taxon>
        <taxon>Neoaves</taxon>
        <taxon>Columbimorphae</taxon>
        <taxon>Columbiformes</taxon>
        <taxon>Columbidae</taxon>
        <taxon>Patagioenas</taxon>
    </lineage>
</organism>
<accession>A0A1V4KIB1</accession>
<protein>
    <submittedName>
        <fullName evidence="1">Uncharacterized protein</fullName>
    </submittedName>
</protein>
<reference evidence="1 2" key="1">
    <citation type="submission" date="2016-02" db="EMBL/GenBank/DDBJ databases">
        <title>Band-tailed pigeon sequencing and assembly.</title>
        <authorList>
            <person name="Soares A.E."/>
            <person name="Novak B.J."/>
            <person name="Rice E.S."/>
            <person name="O'Connell B."/>
            <person name="Chang D."/>
            <person name="Weber S."/>
            <person name="Shapiro B."/>
        </authorList>
    </citation>
    <scope>NUCLEOTIDE SEQUENCE [LARGE SCALE GENOMIC DNA]</scope>
    <source>
        <strain evidence="1">BTP2013</strain>
        <tissue evidence="1">Blood</tissue>
    </source>
</reference>
<keyword evidence="2" id="KW-1185">Reference proteome</keyword>
<gene>
    <name evidence="1" type="ORF">AV530_015641</name>
</gene>
<comment type="caution">
    <text evidence="1">The sequence shown here is derived from an EMBL/GenBank/DDBJ whole genome shotgun (WGS) entry which is preliminary data.</text>
</comment>
<evidence type="ECO:0000313" key="2">
    <source>
        <dbReference type="Proteomes" id="UP000190648"/>
    </source>
</evidence>
<proteinExistence type="predicted"/>
<dbReference type="AlphaFoldDB" id="A0A1V4KIB1"/>
<dbReference type="Proteomes" id="UP000190648">
    <property type="component" value="Unassembled WGS sequence"/>
</dbReference>
<name>A0A1V4KIB1_PATFA</name>
<sequence>MCKFERSEEKLCKGNKERQVQTPTAAPEKRGNMLMAQESCLTDSLKGIICSGKMTFCIFSRTRLTARNLFGAEGGVRHWLKCSLQSDTAEEENQVLVL</sequence>
<dbReference type="EMBL" id="LSYS01003057">
    <property type="protein sequence ID" value="OPJ84155.1"/>
    <property type="molecule type" value="Genomic_DNA"/>
</dbReference>
<evidence type="ECO:0000313" key="1">
    <source>
        <dbReference type="EMBL" id="OPJ84155.1"/>
    </source>
</evidence>